<name>A0ABR2UHQ2_9PEZI</name>
<proteinExistence type="predicted"/>
<feature type="region of interest" description="Disordered" evidence="1">
    <location>
        <begin position="70"/>
        <end position="184"/>
    </location>
</feature>
<dbReference type="EMBL" id="JARVKF010000431">
    <property type="protein sequence ID" value="KAK9413991.1"/>
    <property type="molecule type" value="Genomic_DNA"/>
</dbReference>
<sequence length="214" mass="23159">MAESAAAAAKGGKSWSTEQSLDLVLTVLSHENPQLSVKGWKEISQKLQKVYPDKSLDAFKKQFQKIRSPFLAKLGGDASTTKGEAANDNGKPSKLKGSRKRNAPAPETDDSDDEGAPVVAANKPRKARVPKGRVPKKLKTGAPGFRAINVEGGSEVEEEQRKVKTKQDRNPDAHKTKVEVENQKGIDTGTVLDKNLKIQGINGHAPEGLEIEEF</sequence>
<reference evidence="2 3" key="1">
    <citation type="journal article" date="2024" name="J. Plant Pathol.">
        <title>Sequence and assembly of the genome of Seiridium unicorne, isolate CBS 538.82, causal agent of cypress canker disease.</title>
        <authorList>
            <person name="Scali E."/>
            <person name="Rocca G.D."/>
            <person name="Danti R."/>
            <person name="Garbelotto M."/>
            <person name="Barberini S."/>
            <person name="Baroncelli R."/>
            <person name="Emiliani G."/>
        </authorList>
    </citation>
    <scope>NUCLEOTIDE SEQUENCE [LARGE SCALE GENOMIC DNA]</scope>
    <source>
        <strain evidence="2 3">BM-138-508</strain>
    </source>
</reference>
<feature type="compositionally biased region" description="Basic residues" evidence="1">
    <location>
        <begin position="123"/>
        <end position="139"/>
    </location>
</feature>
<protein>
    <submittedName>
        <fullName evidence="2">Myb-like domain-containing protein</fullName>
    </submittedName>
</protein>
<comment type="caution">
    <text evidence="2">The sequence shown here is derived from an EMBL/GenBank/DDBJ whole genome shotgun (WGS) entry which is preliminary data.</text>
</comment>
<dbReference type="Proteomes" id="UP001408356">
    <property type="component" value="Unassembled WGS sequence"/>
</dbReference>
<evidence type="ECO:0000256" key="1">
    <source>
        <dbReference type="SAM" id="MobiDB-lite"/>
    </source>
</evidence>
<feature type="compositionally biased region" description="Basic and acidic residues" evidence="1">
    <location>
        <begin position="159"/>
        <end position="184"/>
    </location>
</feature>
<accession>A0ABR2UHQ2</accession>
<organism evidence="2 3">
    <name type="scientific">Seiridium unicorne</name>
    <dbReference type="NCBI Taxonomy" id="138068"/>
    <lineage>
        <taxon>Eukaryota</taxon>
        <taxon>Fungi</taxon>
        <taxon>Dikarya</taxon>
        <taxon>Ascomycota</taxon>
        <taxon>Pezizomycotina</taxon>
        <taxon>Sordariomycetes</taxon>
        <taxon>Xylariomycetidae</taxon>
        <taxon>Amphisphaeriales</taxon>
        <taxon>Sporocadaceae</taxon>
        <taxon>Seiridium</taxon>
    </lineage>
</organism>
<feature type="compositionally biased region" description="Basic residues" evidence="1">
    <location>
        <begin position="93"/>
        <end position="102"/>
    </location>
</feature>
<evidence type="ECO:0000313" key="2">
    <source>
        <dbReference type="EMBL" id="KAK9413991.1"/>
    </source>
</evidence>
<evidence type="ECO:0000313" key="3">
    <source>
        <dbReference type="Proteomes" id="UP001408356"/>
    </source>
</evidence>
<keyword evidence="3" id="KW-1185">Reference proteome</keyword>
<gene>
    <name evidence="2" type="ORF">SUNI508_11443</name>
</gene>